<dbReference type="InterPro" id="IPR029017">
    <property type="entry name" value="Enolase-like_N"/>
</dbReference>
<dbReference type="Gene3D" id="3.20.20.120">
    <property type="entry name" value="Enolase-like C-terminal domain"/>
    <property type="match status" value="1"/>
</dbReference>
<dbReference type="SFLD" id="SFLDS00001">
    <property type="entry name" value="Enolase"/>
    <property type="match status" value="1"/>
</dbReference>
<sequence length="406" mass="44911">MFIREVTTRDTRFQLEPGEGSDAVHSTPQYSFAVTQIALDTGLQGTGLVLTMGTGNDLVCSAIEMLAPSLIGADLEELMAGFGAKFREMADDPHLRWLGPHKGVVHLALASITNACFDLWARARREPLWKLLLGLSPEAFVALLDLSYLEDVLDRETALRMLREEEPGRVGRSSVLDRGYPGYDTSVGWYHYDDAQIRENVQRSLDQGFGAFKLKVGGSLDRDLQRAQGLRRLVGPSANIMLDANQQWSLPAAIVACRDLGSINPYWIEEPTHPDDIHAHRQLAQAIAPLSLALGEHVPNRVVFKNYLEAGCVAFLQPDCTRLGGVSEFLTVSLLARKYNVPVVPHVGDMGQIHQHLVLVNHIAMGHPETFLEHIPHLSRYFVHPVQLAAGHYRTPQEPGSSSELL</sequence>
<dbReference type="RefSeq" id="WP_117298639.1">
    <property type="nucleotide sequence ID" value="NZ_QVQT02000002.1"/>
</dbReference>
<dbReference type="InterPro" id="IPR013342">
    <property type="entry name" value="Mandelate_racemase_C"/>
</dbReference>
<dbReference type="EMBL" id="QVQT01000002">
    <property type="protein sequence ID" value="RFU17892.1"/>
    <property type="molecule type" value="Genomic_DNA"/>
</dbReference>
<dbReference type="InterPro" id="IPR036849">
    <property type="entry name" value="Enolase-like_C_sf"/>
</dbReference>
<dbReference type="InterPro" id="IPR029065">
    <property type="entry name" value="Enolase_C-like"/>
</dbReference>
<dbReference type="InterPro" id="IPR018110">
    <property type="entry name" value="Mandel_Rmase/mucon_lact_enz_CS"/>
</dbReference>
<dbReference type="SUPFAM" id="SSF54826">
    <property type="entry name" value="Enolase N-terminal domain-like"/>
    <property type="match status" value="1"/>
</dbReference>
<evidence type="ECO:0000256" key="2">
    <source>
        <dbReference type="ARBA" id="ARBA00022723"/>
    </source>
</evidence>
<dbReference type="SMART" id="SM00922">
    <property type="entry name" value="MR_MLE"/>
    <property type="match status" value="1"/>
</dbReference>
<evidence type="ECO:0000259" key="4">
    <source>
        <dbReference type="SMART" id="SM00922"/>
    </source>
</evidence>
<dbReference type="SUPFAM" id="SSF51604">
    <property type="entry name" value="Enolase C-terminal domain-like"/>
    <property type="match status" value="1"/>
</dbReference>
<dbReference type="GO" id="GO:0009063">
    <property type="term" value="P:amino acid catabolic process"/>
    <property type="evidence" value="ECO:0007669"/>
    <property type="project" value="InterPro"/>
</dbReference>
<dbReference type="Proteomes" id="UP000264702">
    <property type="component" value="Unassembled WGS sequence"/>
</dbReference>
<dbReference type="SFLD" id="SFLDG00179">
    <property type="entry name" value="mandelate_racemase"/>
    <property type="match status" value="1"/>
</dbReference>
<dbReference type="GO" id="GO:0016052">
    <property type="term" value="P:carbohydrate catabolic process"/>
    <property type="evidence" value="ECO:0007669"/>
    <property type="project" value="TreeGrafter"/>
</dbReference>
<dbReference type="Gene3D" id="3.30.390.10">
    <property type="entry name" value="Enolase-like, N-terminal domain"/>
    <property type="match status" value="1"/>
</dbReference>
<name>A0A372ISI5_9BACT</name>
<dbReference type="AlphaFoldDB" id="A0A372ISI5"/>
<dbReference type="GO" id="GO:0000287">
    <property type="term" value="F:magnesium ion binding"/>
    <property type="evidence" value="ECO:0007669"/>
    <property type="project" value="TreeGrafter"/>
</dbReference>
<gene>
    <name evidence="5" type="ORF">D0Y96_07250</name>
</gene>
<dbReference type="InterPro" id="IPR046945">
    <property type="entry name" value="RHMD-like"/>
</dbReference>
<evidence type="ECO:0000256" key="3">
    <source>
        <dbReference type="ARBA" id="ARBA00022842"/>
    </source>
</evidence>
<comment type="cofactor">
    <cofactor evidence="1">
        <name>Mg(2+)</name>
        <dbReference type="ChEBI" id="CHEBI:18420"/>
    </cofactor>
</comment>
<comment type="caution">
    <text evidence="5">The sequence shown here is derived from an EMBL/GenBank/DDBJ whole genome shotgun (WGS) entry which is preliminary data.</text>
</comment>
<proteinExistence type="predicted"/>
<reference evidence="5 6" key="1">
    <citation type="submission" date="2018-08" db="EMBL/GenBank/DDBJ databases">
        <title>Acidipila sp. 4G-K13, an acidobacterium isolated from forest soil.</title>
        <authorList>
            <person name="Gao Z.-H."/>
            <person name="Qiu L.-H."/>
        </authorList>
    </citation>
    <scope>NUCLEOTIDE SEQUENCE [LARGE SCALE GENOMIC DNA]</scope>
    <source>
        <strain evidence="5 6">4G-K13</strain>
    </source>
</reference>
<keyword evidence="2" id="KW-0479">Metal-binding</keyword>
<dbReference type="PANTHER" id="PTHR13794:SF58">
    <property type="entry name" value="MITOCHONDRIAL ENOLASE SUPERFAMILY MEMBER 1"/>
    <property type="match status" value="1"/>
</dbReference>
<evidence type="ECO:0000313" key="5">
    <source>
        <dbReference type="EMBL" id="RFU17892.1"/>
    </source>
</evidence>
<evidence type="ECO:0000313" key="6">
    <source>
        <dbReference type="Proteomes" id="UP000264702"/>
    </source>
</evidence>
<keyword evidence="6" id="KW-1185">Reference proteome</keyword>
<keyword evidence="3" id="KW-0460">Magnesium</keyword>
<dbReference type="PROSITE" id="PS00909">
    <property type="entry name" value="MR_MLE_2"/>
    <property type="match status" value="1"/>
</dbReference>
<dbReference type="OrthoDB" id="9775391at2"/>
<feature type="domain" description="Mandelate racemase/muconate lactonizing enzyme C-terminal" evidence="4">
    <location>
        <begin position="194"/>
        <end position="290"/>
    </location>
</feature>
<dbReference type="GO" id="GO:0016836">
    <property type="term" value="F:hydro-lyase activity"/>
    <property type="evidence" value="ECO:0007669"/>
    <property type="project" value="TreeGrafter"/>
</dbReference>
<evidence type="ECO:0000256" key="1">
    <source>
        <dbReference type="ARBA" id="ARBA00001946"/>
    </source>
</evidence>
<organism evidence="5 6">
    <name type="scientific">Paracidobacterium acidisoli</name>
    <dbReference type="NCBI Taxonomy" id="2303751"/>
    <lineage>
        <taxon>Bacteria</taxon>
        <taxon>Pseudomonadati</taxon>
        <taxon>Acidobacteriota</taxon>
        <taxon>Terriglobia</taxon>
        <taxon>Terriglobales</taxon>
        <taxon>Acidobacteriaceae</taxon>
        <taxon>Paracidobacterium</taxon>
    </lineage>
</organism>
<dbReference type="Pfam" id="PF02746">
    <property type="entry name" value="MR_MLE_N"/>
    <property type="match status" value="1"/>
</dbReference>
<accession>A0A372ISI5</accession>
<dbReference type="PANTHER" id="PTHR13794">
    <property type="entry name" value="ENOLASE SUPERFAMILY, MANDELATE RACEMASE"/>
    <property type="match status" value="1"/>
</dbReference>
<dbReference type="Pfam" id="PF13378">
    <property type="entry name" value="MR_MLE_C"/>
    <property type="match status" value="1"/>
</dbReference>
<protein>
    <submittedName>
        <fullName evidence="5">Mandelate racemase</fullName>
    </submittedName>
</protein>
<dbReference type="InterPro" id="IPR013341">
    <property type="entry name" value="Mandelate_racemase_N_dom"/>
</dbReference>